<evidence type="ECO:0000313" key="2">
    <source>
        <dbReference type="Proteomes" id="UP001202961"/>
    </source>
</evidence>
<comment type="caution">
    <text evidence="1">The sequence shown here is derived from an EMBL/GenBank/DDBJ whole genome shotgun (WGS) entry which is preliminary data.</text>
</comment>
<dbReference type="EMBL" id="JAMQBK010000031">
    <property type="protein sequence ID" value="MCM2371288.1"/>
    <property type="molecule type" value="Genomic_DNA"/>
</dbReference>
<protein>
    <recommendedName>
        <fullName evidence="3">Response regulatory domain-containing protein</fullName>
    </recommendedName>
</protein>
<name>A0ABT0U4C4_9BACT</name>
<sequence>MKTSRSNSPPFALLRSQQAAAGDEQAFGCDRLLWVGDNEHRQMRPAWRICQKHCDTIAVRYGIDEALESPPRQMPTHVIVAQTNRHERTRLAIDGVGYARFRSLYPEAEVLVVRGPLVASTVRLPESPSPLASLTKPRIAASPADARSCETPIWVDSVSSDEAPTFLPHWLTSQKQAESGDVRLATGESSAIENDSDQLHEPTQPIVGPIAIVASRFADAESYLDALAGLLHDSGRLEPMIRWQRELTHRTSSGFATVLWDESAAPATTPEDWRERCERAPEARHVWMTGLANLEQRTVARENGIHNVLEKPGRLECLIASLAF</sequence>
<proteinExistence type="predicted"/>
<evidence type="ECO:0000313" key="1">
    <source>
        <dbReference type="EMBL" id="MCM2371288.1"/>
    </source>
</evidence>
<keyword evidence="2" id="KW-1185">Reference proteome</keyword>
<reference evidence="1 2" key="1">
    <citation type="journal article" date="2022" name="Syst. Appl. Microbiol.">
        <title>Rhodopirellula aestuarii sp. nov., a novel member of the genus Rhodopirellula isolated from brackish sediments collected in the Tagus River estuary, Portugal.</title>
        <authorList>
            <person name="Vitorino I.R."/>
            <person name="Klimek D."/>
            <person name="Calusinska M."/>
            <person name="Lobo-da-Cunha A."/>
            <person name="Vasconcelos V."/>
            <person name="Lage O.M."/>
        </authorList>
    </citation>
    <scope>NUCLEOTIDE SEQUENCE [LARGE SCALE GENOMIC DNA]</scope>
    <source>
        <strain evidence="1 2">ICT_H3.1</strain>
    </source>
</reference>
<gene>
    <name evidence="1" type="ORF">NB063_11790</name>
</gene>
<dbReference type="RefSeq" id="WP_250928928.1">
    <property type="nucleotide sequence ID" value="NZ_JAMQBK010000031.1"/>
</dbReference>
<accession>A0ABT0U4C4</accession>
<dbReference type="Proteomes" id="UP001202961">
    <property type="component" value="Unassembled WGS sequence"/>
</dbReference>
<evidence type="ECO:0008006" key="3">
    <source>
        <dbReference type="Google" id="ProtNLM"/>
    </source>
</evidence>
<organism evidence="1 2">
    <name type="scientific">Aporhodopirellula aestuarii</name>
    <dbReference type="NCBI Taxonomy" id="2950107"/>
    <lineage>
        <taxon>Bacteria</taxon>
        <taxon>Pseudomonadati</taxon>
        <taxon>Planctomycetota</taxon>
        <taxon>Planctomycetia</taxon>
        <taxon>Pirellulales</taxon>
        <taxon>Pirellulaceae</taxon>
        <taxon>Aporhodopirellula</taxon>
    </lineage>
</organism>